<dbReference type="InterPro" id="IPR056483">
    <property type="entry name" value="Hisat_C"/>
</dbReference>
<proteinExistence type="predicted"/>
<organism evidence="4 5">
    <name type="scientific">Engystomops pustulosus</name>
    <name type="common">Tungara frog</name>
    <name type="synonym">Physalaemus pustulosus</name>
    <dbReference type="NCBI Taxonomy" id="76066"/>
    <lineage>
        <taxon>Eukaryota</taxon>
        <taxon>Metazoa</taxon>
        <taxon>Chordata</taxon>
        <taxon>Craniata</taxon>
        <taxon>Vertebrata</taxon>
        <taxon>Euteleostomi</taxon>
        <taxon>Amphibia</taxon>
        <taxon>Batrachia</taxon>
        <taxon>Anura</taxon>
        <taxon>Neobatrachia</taxon>
        <taxon>Hyloidea</taxon>
        <taxon>Leptodactylidae</taxon>
        <taxon>Leiuperinae</taxon>
        <taxon>Engystomops</taxon>
    </lineage>
</organism>
<dbReference type="InterPro" id="IPR016181">
    <property type="entry name" value="Acyl_CoA_acyltransferase"/>
</dbReference>
<evidence type="ECO:0000313" key="4">
    <source>
        <dbReference type="EMBL" id="KAG8548875.1"/>
    </source>
</evidence>
<evidence type="ECO:0000313" key="5">
    <source>
        <dbReference type="Proteomes" id="UP000824782"/>
    </source>
</evidence>
<dbReference type="InterPro" id="IPR000182">
    <property type="entry name" value="GNAT_dom"/>
</dbReference>
<protein>
    <recommendedName>
        <fullName evidence="3">N-acetyltransferase domain-containing protein</fullName>
    </recommendedName>
</protein>
<reference evidence="4" key="1">
    <citation type="thesis" date="2020" institute="ProQuest LLC" country="789 East Eisenhower Parkway, Ann Arbor, MI, USA">
        <title>Comparative Genomics and Chromosome Evolution.</title>
        <authorList>
            <person name="Mudd A.B."/>
        </authorList>
    </citation>
    <scope>NUCLEOTIDE SEQUENCE</scope>
    <source>
        <strain evidence="4">237g6f4</strain>
        <tissue evidence="4">Blood</tissue>
    </source>
</reference>
<keyword evidence="5" id="KW-1185">Reference proteome</keyword>
<evidence type="ECO:0000256" key="2">
    <source>
        <dbReference type="ARBA" id="ARBA00023315"/>
    </source>
</evidence>
<dbReference type="PANTHER" id="PTHR47403:SF2">
    <property type="entry name" value="N-ACETYLTRANSFERASE 16,-LIKE"/>
    <property type="match status" value="1"/>
</dbReference>
<dbReference type="AlphaFoldDB" id="A0AAV6ZKR0"/>
<accession>A0AAV6ZKR0</accession>
<dbReference type="CDD" id="cd04301">
    <property type="entry name" value="NAT_SF"/>
    <property type="match status" value="1"/>
</dbReference>
<dbReference type="GO" id="GO:0016747">
    <property type="term" value="F:acyltransferase activity, transferring groups other than amino-acyl groups"/>
    <property type="evidence" value="ECO:0007669"/>
    <property type="project" value="InterPro"/>
</dbReference>
<comment type="caution">
    <text evidence="4">The sequence shown here is derived from an EMBL/GenBank/DDBJ whole genome shotgun (WGS) entry which is preliminary data.</text>
</comment>
<dbReference type="Proteomes" id="UP000824782">
    <property type="component" value="Unassembled WGS sequence"/>
</dbReference>
<sequence>MSDKTSFSQIDFVPAKAEDYEEVMSISGGIYNGLDYLPFRYHAWLKDPQRTMFLAKCEGKVVGFESFLLVDDGTTAVVEGLRVAPWMRGRGVAGLIQKHCLDILHSDHPEVKKVRLTRVENPPAAMLAKYKVLNSKAVISINLPADQLETSLKLLESRVDNLDTSKHLSVLGAEEILKFFDESKTRKDLLLGGFLVQGWLALTTQKSNLNLLLKRKIVWIYSHSRESGDSERSSEIATACGGPQTYLEEFLSLGSPPFPVPYSEQVYCLEIDLFGNDPSHAKLHVLQQLKMGAQGLPEGSRVVVLLYPEESLKAQLDQFCERLTPFPLTWIQLILEMDI</sequence>
<evidence type="ECO:0000256" key="1">
    <source>
        <dbReference type="ARBA" id="ARBA00022679"/>
    </source>
</evidence>
<dbReference type="Pfam" id="PF24066">
    <property type="entry name" value="Hisat_C"/>
    <property type="match status" value="1"/>
</dbReference>
<name>A0AAV6ZKR0_ENGPU</name>
<dbReference type="FunFam" id="3.40.630.30:FF:000039">
    <property type="entry name" value="Probable N-acetyltransferase 16"/>
    <property type="match status" value="1"/>
</dbReference>
<feature type="domain" description="N-acetyltransferase" evidence="3">
    <location>
        <begin position="10"/>
        <end position="192"/>
    </location>
</feature>
<evidence type="ECO:0000259" key="3">
    <source>
        <dbReference type="PROSITE" id="PS51186"/>
    </source>
</evidence>
<keyword evidence="1" id="KW-0808">Transferase</keyword>
<keyword evidence="2" id="KW-0012">Acyltransferase</keyword>
<dbReference type="PANTHER" id="PTHR47403">
    <property type="entry name" value="LOC100145250 PROTEIN"/>
    <property type="match status" value="1"/>
</dbReference>
<dbReference type="Gene3D" id="3.40.630.30">
    <property type="match status" value="1"/>
</dbReference>
<dbReference type="Pfam" id="PF00583">
    <property type="entry name" value="Acetyltransf_1"/>
    <property type="match status" value="1"/>
</dbReference>
<dbReference type="PROSITE" id="PS51186">
    <property type="entry name" value="GNAT"/>
    <property type="match status" value="1"/>
</dbReference>
<dbReference type="EMBL" id="WNYA01000300">
    <property type="protein sequence ID" value="KAG8548875.1"/>
    <property type="molecule type" value="Genomic_DNA"/>
</dbReference>
<dbReference type="SUPFAM" id="SSF55729">
    <property type="entry name" value="Acyl-CoA N-acyltransferases (Nat)"/>
    <property type="match status" value="1"/>
</dbReference>
<gene>
    <name evidence="4" type="ORF">GDO81_023691</name>
</gene>